<name>A0ABV4BDD6_9GAMM</name>
<reference evidence="4 5" key="1">
    <citation type="submission" date="2024-05" db="EMBL/GenBank/DDBJ databases">
        <title>Genome Sequence and Characterization of the New Strain Purple Sulfur Bacterium of Genus Thioalkalicoccus.</title>
        <authorList>
            <person name="Bryantseva I.A."/>
            <person name="Kyndt J.A."/>
            <person name="Imhoff J.F."/>
        </authorList>
    </citation>
    <scope>NUCLEOTIDE SEQUENCE [LARGE SCALE GENOMIC DNA]</scope>
    <source>
        <strain evidence="4 5">Um2</strain>
    </source>
</reference>
<evidence type="ECO:0000256" key="2">
    <source>
        <dbReference type="ARBA" id="ARBA00022729"/>
    </source>
</evidence>
<accession>A0ABV4BDD6</accession>
<feature type="domain" description="Solute-binding protein family 3/N-terminal" evidence="3">
    <location>
        <begin position="40"/>
        <end position="273"/>
    </location>
</feature>
<dbReference type="Pfam" id="PF00497">
    <property type="entry name" value="SBP_bac_3"/>
    <property type="match status" value="1"/>
</dbReference>
<dbReference type="EMBL" id="JBDKXB010000003">
    <property type="protein sequence ID" value="MEY6431513.1"/>
    <property type="molecule type" value="Genomic_DNA"/>
</dbReference>
<gene>
    <name evidence="4" type="ORF">ABC977_03720</name>
</gene>
<proteinExistence type="inferred from homology"/>
<dbReference type="PANTHER" id="PTHR35936">
    <property type="entry name" value="MEMBRANE-BOUND LYTIC MUREIN TRANSGLYCOSYLASE F"/>
    <property type="match status" value="1"/>
</dbReference>
<keyword evidence="5" id="KW-1185">Reference proteome</keyword>
<dbReference type="RefSeq" id="WP_369665896.1">
    <property type="nucleotide sequence ID" value="NZ_JBDKXB010000003.1"/>
</dbReference>
<evidence type="ECO:0000256" key="1">
    <source>
        <dbReference type="ARBA" id="ARBA00010333"/>
    </source>
</evidence>
<sequence length="285" mass="30443">MAGHYFLAGSLVVLVTLLLVFGVSDIGDEDALARYQQGVPLRVGYALEPPFAMIDDEGRVTGEAPEVLRHLLRELGDGPVVWIHVPFADLIHELESGRIDIIASGFFVTPERAERVLFTQPKAWLKPGLLVSGDNPLGLFTLHDIAAQPSARLAVLAGAVEYDAALRAGIPTNRILSLPDVSSAIAALLTGRVDSLALSVLSLERATEALGSAVQIIALERGAGIDAELPLGQPAFAVRHADRRLRDALDQALADLVGTDEHLALVQPFGFTKPNLIPPSGDQRR</sequence>
<keyword evidence="2" id="KW-0732">Signal</keyword>
<organism evidence="4 5">
    <name type="scientific">Thioalkalicoccus limnaeus</name>
    <dbReference type="NCBI Taxonomy" id="120681"/>
    <lineage>
        <taxon>Bacteria</taxon>
        <taxon>Pseudomonadati</taxon>
        <taxon>Pseudomonadota</taxon>
        <taxon>Gammaproteobacteria</taxon>
        <taxon>Chromatiales</taxon>
        <taxon>Chromatiaceae</taxon>
        <taxon>Thioalkalicoccus</taxon>
    </lineage>
</organism>
<comment type="similarity">
    <text evidence="1">Belongs to the bacterial solute-binding protein 3 family.</text>
</comment>
<evidence type="ECO:0000313" key="5">
    <source>
        <dbReference type="Proteomes" id="UP001564408"/>
    </source>
</evidence>
<protein>
    <submittedName>
        <fullName evidence="4">Transporter substrate-binding domain-containing protein</fullName>
    </submittedName>
</protein>
<comment type="caution">
    <text evidence="4">The sequence shown here is derived from an EMBL/GenBank/DDBJ whole genome shotgun (WGS) entry which is preliminary data.</text>
</comment>
<evidence type="ECO:0000259" key="3">
    <source>
        <dbReference type="SMART" id="SM00062"/>
    </source>
</evidence>
<dbReference type="PANTHER" id="PTHR35936:SF17">
    <property type="entry name" value="ARGININE-BINDING EXTRACELLULAR PROTEIN ARTP"/>
    <property type="match status" value="1"/>
</dbReference>
<dbReference type="SMART" id="SM00062">
    <property type="entry name" value="PBPb"/>
    <property type="match status" value="1"/>
</dbReference>
<dbReference type="Proteomes" id="UP001564408">
    <property type="component" value="Unassembled WGS sequence"/>
</dbReference>
<evidence type="ECO:0000313" key="4">
    <source>
        <dbReference type="EMBL" id="MEY6431513.1"/>
    </source>
</evidence>
<dbReference type="InterPro" id="IPR001638">
    <property type="entry name" value="Solute-binding_3/MltF_N"/>
</dbReference>
<dbReference type="Gene3D" id="3.40.190.10">
    <property type="entry name" value="Periplasmic binding protein-like II"/>
    <property type="match status" value="2"/>
</dbReference>
<dbReference type="SUPFAM" id="SSF53850">
    <property type="entry name" value="Periplasmic binding protein-like II"/>
    <property type="match status" value="1"/>
</dbReference>